<name>A0A381XS74_9ZZZZ</name>
<organism evidence="1">
    <name type="scientific">marine metagenome</name>
    <dbReference type="NCBI Taxonomy" id="408172"/>
    <lineage>
        <taxon>unclassified sequences</taxon>
        <taxon>metagenomes</taxon>
        <taxon>ecological metagenomes</taxon>
    </lineage>
</organism>
<proteinExistence type="predicted"/>
<sequence>MRRFENLWVLKQNILSTQDSRPSQHYQQSLSASQESAMKTKAPLRASFRFGAIFLIYNWYKKQTPYHRNI</sequence>
<gene>
    <name evidence="1" type="ORF">METZ01_LOCUS120510</name>
</gene>
<dbReference type="AlphaFoldDB" id="A0A381XS74"/>
<dbReference type="EMBL" id="UINC01016206">
    <property type="protein sequence ID" value="SVA67656.1"/>
    <property type="molecule type" value="Genomic_DNA"/>
</dbReference>
<evidence type="ECO:0000313" key="1">
    <source>
        <dbReference type="EMBL" id="SVA67656.1"/>
    </source>
</evidence>
<reference evidence="1" key="1">
    <citation type="submission" date="2018-05" db="EMBL/GenBank/DDBJ databases">
        <authorList>
            <person name="Lanie J.A."/>
            <person name="Ng W.-L."/>
            <person name="Kazmierczak K.M."/>
            <person name="Andrzejewski T.M."/>
            <person name="Davidsen T.M."/>
            <person name="Wayne K.J."/>
            <person name="Tettelin H."/>
            <person name="Glass J.I."/>
            <person name="Rusch D."/>
            <person name="Podicherti R."/>
            <person name="Tsui H.-C.T."/>
            <person name="Winkler M.E."/>
        </authorList>
    </citation>
    <scope>NUCLEOTIDE SEQUENCE</scope>
</reference>
<accession>A0A381XS74</accession>
<protein>
    <submittedName>
        <fullName evidence="1">Uncharacterized protein</fullName>
    </submittedName>
</protein>